<sequence length="76" mass="9146">MLPSRCYHIVFPNKQVSLNRPHFHQRLPRFVAKLQTTDVDDTVPYTVLRNSFCLKKPFLHQYIAKRRCTLIKLKMF</sequence>
<protein>
    <submittedName>
        <fullName evidence="1">Uncharacterized protein</fullName>
    </submittedName>
</protein>
<evidence type="ECO:0000313" key="1">
    <source>
        <dbReference type="EMBL" id="CBI82870.1"/>
    </source>
</evidence>
<organism evidence="1">
    <name type="scientific">Bartonella schoenbuchensis (strain DSM 13525 / NCTC 13165 / R1)</name>
    <dbReference type="NCBI Taxonomy" id="687861"/>
    <lineage>
        <taxon>Bacteria</taxon>
        <taxon>Pseudomonadati</taxon>
        <taxon>Pseudomonadota</taxon>
        <taxon>Alphaproteobacteria</taxon>
        <taxon>Hyphomicrobiales</taxon>
        <taxon>Bartonellaceae</taxon>
        <taxon>Bartonella</taxon>
    </lineage>
</organism>
<proteinExistence type="predicted"/>
<gene>
    <name evidence="1" type="ORF">BARSC_190141</name>
</gene>
<reference evidence="1" key="1">
    <citation type="journal article" date="2011" name="PLoS Genet.">
        <title>Parallel evolution of a type IV secretion system in radiating lineages of the host-restricted bacterial pathogen Bartonella.</title>
        <authorList>
            <person name="Engel P."/>
            <person name="Salzburger W."/>
            <person name="Liesch M."/>
            <person name="Chang C.C."/>
            <person name="Maruyama S."/>
            <person name="Lanz C."/>
            <person name="Calteau A."/>
            <person name="Lajus A."/>
            <person name="Medigue C."/>
            <person name="Schuster S.C."/>
            <person name="Dehio C."/>
        </authorList>
    </citation>
    <scope>NUCLEOTIDE SEQUENCE</scope>
    <source>
        <strain evidence="1">R1</strain>
    </source>
</reference>
<dbReference type="AlphaFoldDB" id="E6Z182"/>
<dbReference type="EMBL" id="FN645524">
    <property type="protein sequence ID" value="CBI82870.1"/>
    <property type="molecule type" value="Genomic_DNA"/>
</dbReference>
<accession>E6Z182</accession>
<name>E6Z182_BARSR</name>